<dbReference type="PANTHER" id="PTHR11908">
    <property type="entry name" value="XANTHINE DEHYDROGENASE"/>
    <property type="match status" value="1"/>
</dbReference>
<dbReference type="PANTHER" id="PTHR11908:SF132">
    <property type="entry name" value="ALDEHYDE OXIDASE 1-RELATED"/>
    <property type="match status" value="1"/>
</dbReference>
<dbReference type="InterPro" id="IPR046867">
    <property type="entry name" value="AldOxase/xan_DH_MoCoBD2"/>
</dbReference>
<dbReference type="SUPFAM" id="SSF54665">
    <property type="entry name" value="CO dehydrogenase molybdoprotein N-domain-like"/>
    <property type="match status" value="1"/>
</dbReference>
<dbReference type="RefSeq" id="WP_264844560.1">
    <property type="nucleotide sequence ID" value="NZ_AP025628.1"/>
</dbReference>
<dbReference type="Pfam" id="PF01315">
    <property type="entry name" value="Ald_Xan_dh_C"/>
    <property type="match status" value="1"/>
</dbReference>
<dbReference type="Proteomes" id="UP001163687">
    <property type="component" value="Chromosome"/>
</dbReference>
<accession>A0AA35CJN3</accession>
<evidence type="ECO:0000313" key="5">
    <source>
        <dbReference type="EMBL" id="BDG60539.1"/>
    </source>
</evidence>
<dbReference type="Gene3D" id="3.30.365.10">
    <property type="entry name" value="Aldehyde oxidase/xanthine dehydrogenase, molybdopterin binding domain"/>
    <property type="match status" value="4"/>
</dbReference>
<keyword evidence="2" id="KW-0560">Oxidoreductase</keyword>
<keyword evidence="1" id="KW-0500">Molybdenum</keyword>
<comment type="cofactor">
    <cofactor evidence="3">
        <name>Mo-molybdopterin cytosine dinucleotide</name>
        <dbReference type="ChEBI" id="CHEBI:71308"/>
    </cofactor>
</comment>
<sequence>MAGSPTGIGARVRRKEDPRLITGAATYTDDIQLPGMLYAQMVRSPHAHARIVGVHKEDALAVSGVVGVYTFDDLKDAFKAPLPCGWAAYPHLKNPPHWPLATGKVRHVGEVVAVVVAHDRMAARDAAELVRVDYEPLPAVVDLEDALNPASPRVHDELADNVSFTFDFASPGVEEAFRTAEVTVKQRYYQQRLVPNAMEPRAVVADYRPRTGELTLWSSTQIPHLLKIFLSGLLGVPEHQLRVVAPEVGGGFGSKLQVYPEEVAVAALAMRLGRPVKWTMERREEFVSTHHGREGFVDMEFAARRDGTITGIRVNWVADMGAYNLLNGPYVPILGFIVMPGPYRNKNLEVHIKGVFTNKTPTDAYRGAGRPEATFFLERTMDLLAAACGLDPVEIRRRNLIRKEEFPFTTATGLTYDSGDYHLSLDRALEIVGYDRLREEQARRRQQGGKLLGIGISTYIEACGLAPSQATAGSAYGAHLYESAEVRVHHTGKVTVFTGSSSHGQGHETAWAQIVSDRLGIPLEDVEVVHGDTARGPLGLGTYGSRSLVVGGTALYKALDKIRDKARMIAAHKLECHPDDIEFGESKLYVRGAPDRAVAFADIAAAANLGSHAGVPQGMEPGLEATVFFSPENFSFPAGAHVCVAEVDPDTGKVQILRYVAVDDAGVIVNPLLAEGQVHGGIAQGIAQALFEELRYDENGQPLGASLMDYAVPTAADLPDFESHFISVPATSNPMGAKGIGEAGTIASTAAVVNAVVDALSHLGVRDIEMPLTPPRVWRAIQKAKGGR</sequence>
<name>A0AA35CJN3_9FIRM</name>
<dbReference type="Pfam" id="PF20256">
    <property type="entry name" value="MoCoBD_2"/>
    <property type="match status" value="1"/>
</dbReference>
<evidence type="ECO:0000313" key="6">
    <source>
        <dbReference type="Proteomes" id="UP001163687"/>
    </source>
</evidence>
<dbReference type="SMART" id="SM01008">
    <property type="entry name" value="Ald_Xan_dh_C"/>
    <property type="match status" value="1"/>
</dbReference>
<dbReference type="Gene3D" id="3.90.1170.50">
    <property type="entry name" value="Aldehyde oxidase/xanthine dehydrogenase, a/b hammerhead"/>
    <property type="match status" value="1"/>
</dbReference>
<dbReference type="EMBL" id="AP025628">
    <property type="protein sequence ID" value="BDG60539.1"/>
    <property type="molecule type" value="Genomic_DNA"/>
</dbReference>
<dbReference type="InterPro" id="IPR036856">
    <property type="entry name" value="Ald_Oxase/Xan_DH_a/b_sf"/>
</dbReference>
<dbReference type="InterPro" id="IPR037165">
    <property type="entry name" value="AldOxase/xan_DH_Mopterin-bd_sf"/>
</dbReference>
<dbReference type="GO" id="GO:0005506">
    <property type="term" value="F:iron ion binding"/>
    <property type="evidence" value="ECO:0007669"/>
    <property type="project" value="InterPro"/>
</dbReference>
<dbReference type="FunFam" id="3.30.365.10:FF:000001">
    <property type="entry name" value="Xanthine dehydrogenase oxidase"/>
    <property type="match status" value="1"/>
</dbReference>
<evidence type="ECO:0000256" key="1">
    <source>
        <dbReference type="ARBA" id="ARBA00022505"/>
    </source>
</evidence>
<dbReference type="SUPFAM" id="SSF56003">
    <property type="entry name" value="Molybdenum cofactor-binding domain"/>
    <property type="match status" value="1"/>
</dbReference>
<feature type="domain" description="Aldehyde oxidase/xanthine dehydrogenase a/b hammerhead" evidence="4">
    <location>
        <begin position="22"/>
        <end position="138"/>
    </location>
</feature>
<keyword evidence="6" id="KW-1185">Reference proteome</keyword>
<dbReference type="InterPro" id="IPR016208">
    <property type="entry name" value="Ald_Oxase/xanthine_DH-like"/>
</dbReference>
<dbReference type="AlphaFoldDB" id="A0AA35CJN3"/>
<evidence type="ECO:0000256" key="2">
    <source>
        <dbReference type="ARBA" id="ARBA00023002"/>
    </source>
</evidence>
<dbReference type="Pfam" id="PF02738">
    <property type="entry name" value="MoCoBD_1"/>
    <property type="match status" value="1"/>
</dbReference>
<reference evidence="5" key="1">
    <citation type="submission" date="2022-03" db="EMBL/GenBank/DDBJ databases">
        <title>Complete genome sequence of Caldinitratiruptor microaerophilus.</title>
        <authorList>
            <person name="Mukaiyama R."/>
            <person name="Nishiyama T."/>
            <person name="Ueda K."/>
        </authorList>
    </citation>
    <scope>NUCLEOTIDE SEQUENCE</scope>
    <source>
        <strain evidence="5">JCM 16183</strain>
    </source>
</reference>
<dbReference type="InterPro" id="IPR008274">
    <property type="entry name" value="AldOxase/xan_DH_MoCoBD1"/>
</dbReference>
<protein>
    <submittedName>
        <fullName evidence="5">Carbon-monoxide dehydrogenase large subunit</fullName>
    </submittedName>
</protein>
<dbReference type="GO" id="GO:0016491">
    <property type="term" value="F:oxidoreductase activity"/>
    <property type="evidence" value="ECO:0007669"/>
    <property type="project" value="UniProtKB-KW"/>
</dbReference>
<evidence type="ECO:0000256" key="3">
    <source>
        <dbReference type="ARBA" id="ARBA00053029"/>
    </source>
</evidence>
<dbReference type="InterPro" id="IPR000674">
    <property type="entry name" value="Ald_Oxase/Xan_DH_a/b"/>
</dbReference>
<gene>
    <name evidence="5" type="ORF">caldi_16290</name>
</gene>
<dbReference type="KEGG" id="cmic:caldi_16290"/>
<evidence type="ECO:0000259" key="4">
    <source>
        <dbReference type="SMART" id="SM01008"/>
    </source>
</evidence>
<organism evidence="5 6">
    <name type="scientific">Caldinitratiruptor microaerophilus</name>
    <dbReference type="NCBI Taxonomy" id="671077"/>
    <lineage>
        <taxon>Bacteria</taxon>
        <taxon>Bacillati</taxon>
        <taxon>Bacillota</taxon>
        <taxon>Clostridia</taxon>
        <taxon>Eubacteriales</taxon>
        <taxon>Symbiobacteriaceae</taxon>
        <taxon>Caldinitratiruptor</taxon>
    </lineage>
</organism>
<proteinExistence type="predicted"/>